<gene>
    <name evidence="2" type="ORF">M9Y10_005753</name>
</gene>
<organism evidence="2 3">
    <name type="scientific">Tritrichomonas musculus</name>
    <dbReference type="NCBI Taxonomy" id="1915356"/>
    <lineage>
        <taxon>Eukaryota</taxon>
        <taxon>Metamonada</taxon>
        <taxon>Parabasalia</taxon>
        <taxon>Tritrichomonadida</taxon>
        <taxon>Tritrichomonadidae</taxon>
        <taxon>Tritrichomonas</taxon>
    </lineage>
</organism>
<reference evidence="2 3" key="1">
    <citation type="submission" date="2024-04" db="EMBL/GenBank/DDBJ databases">
        <title>Tritrichomonas musculus Genome.</title>
        <authorList>
            <person name="Alves-Ferreira E."/>
            <person name="Grigg M."/>
            <person name="Lorenzi H."/>
            <person name="Galac M."/>
        </authorList>
    </citation>
    <scope>NUCLEOTIDE SEQUENCE [LARGE SCALE GENOMIC DNA]</scope>
    <source>
        <strain evidence="2 3">EAF2021</strain>
    </source>
</reference>
<evidence type="ECO:0000313" key="3">
    <source>
        <dbReference type="Proteomes" id="UP001470230"/>
    </source>
</evidence>
<dbReference type="Pfam" id="PF14512">
    <property type="entry name" value="TM1586_NiRdase"/>
    <property type="match status" value="1"/>
</dbReference>
<comment type="caution">
    <text evidence="2">The sequence shown here is derived from an EMBL/GenBank/DDBJ whole genome shotgun (WGS) entry which is preliminary data.</text>
</comment>
<dbReference type="Gene3D" id="3.40.109.10">
    <property type="entry name" value="NADH Oxidase"/>
    <property type="match status" value="1"/>
</dbReference>
<name>A0ABR2JCI2_9EUKA</name>
<proteinExistence type="predicted"/>
<feature type="domain" description="Putative nitroreductase TM1586" evidence="1">
    <location>
        <begin position="103"/>
        <end position="258"/>
    </location>
</feature>
<protein>
    <recommendedName>
        <fullName evidence="1">Putative nitroreductase TM1586 domain-containing protein</fullName>
    </recommendedName>
</protein>
<dbReference type="Proteomes" id="UP001470230">
    <property type="component" value="Unassembled WGS sequence"/>
</dbReference>
<dbReference type="InterPro" id="IPR029478">
    <property type="entry name" value="TM1586_NiRdase"/>
</dbReference>
<dbReference type="InterPro" id="IPR000415">
    <property type="entry name" value="Nitroreductase-like"/>
</dbReference>
<dbReference type="EMBL" id="JAPFFF010000012">
    <property type="protein sequence ID" value="KAK8875584.1"/>
    <property type="molecule type" value="Genomic_DNA"/>
</dbReference>
<sequence length="293" mass="33373">MSTTEGKPPLNIIEAFKERHSIRVFNGQELTEQQQKLVAKCIEEANQLETPFHTPGIELSLSNPGLGLLGVTTKEFGWIVEKIPSKHLQPLNNTTEQKPIIDASYIGEHVVMKLAQYHIDTIWIANTYNQKEAERRFSGFKVPSAIAYGIKHTNQQIHGKYRFFGWAPGERLPFEQIFYDEINKKTITEKDLETTPGKPSKYPSYFKAFLTSLRSTPSAQNIQPWRFVFTKKEVHLFDINVNHYSHFDMGIALASLHLLAEIRGGSCKFKVKNPPPPPSPLKGTYIMTAVYNQ</sequence>
<dbReference type="SUPFAM" id="SSF55469">
    <property type="entry name" value="FMN-dependent nitroreductase-like"/>
    <property type="match status" value="2"/>
</dbReference>
<dbReference type="Gene3D" id="3.40.109.30">
    <property type="entry name" value="putative nitroreductase (tm1586), domain 2"/>
    <property type="match status" value="1"/>
</dbReference>
<keyword evidence="3" id="KW-1185">Reference proteome</keyword>
<evidence type="ECO:0000259" key="1">
    <source>
        <dbReference type="Pfam" id="PF14512"/>
    </source>
</evidence>
<accession>A0ABR2JCI2</accession>
<evidence type="ECO:0000313" key="2">
    <source>
        <dbReference type="EMBL" id="KAK8875584.1"/>
    </source>
</evidence>